<dbReference type="InterPro" id="IPR011833">
    <property type="entry name" value="Glycg_phsphrylas"/>
</dbReference>
<dbReference type="EMBL" id="KQ241646">
    <property type="protein sequence ID" value="KNC86574.1"/>
    <property type="molecule type" value="Genomic_DNA"/>
</dbReference>
<dbReference type="GO" id="GO:0005980">
    <property type="term" value="P:glycogen catabolic process"/>
    <property type="evidence" value="ECO:0007669"/>
    <property type="project" value="TreeGrafter"/>
</dbReference>
<dbReference type="SUPFAM" id="SSF53756">
    <property type="entry name" value="UDP-Glycosyltransferase/glycogen phosphorylase"/>
    <property type="match status" value="1"/>
</dbReference>
<keyword evidence="7 9" id="KW-0663">Pyridoxal phosphate</keyword>
<reference evidence="11 12" key="1">
    <citation type="submission" date="2011-02" db="EMBL/GenBank/DDBJ databases">
        <title>The Genome Sequence of Sphaeroforma arctica JP610.</title>
        <authorList>
            <consortium name="The Broad Institute Genome Sequencing Platform"/>
            <person name="Russ C."/>
            <person name="Cuomo C."/>
            <person name="Young S.K."/>
            <person name="Zeng Q."/>
            <person name="Gargeya S."/>
            <person name="Alvarado L."/>
            <person name="Berlin A."/>
            <person name="Chapman S.B."/>
            <person name="Chen Z."/>
            <person name="Freedman E."/>
            <person name="Gellesch M."/>
            <person name="Goldberg J."/>
            <person name="Griggs A."/>
            <person name="Gujja S."/>
            <person name="Heilman E."/>
            <person name="Heiman D."/>
            <person name="Howarth C."/>
            <person name="Mehta T."/>
            <person name="Neiman D."/>
            <person name="Pearson M."/>
            <person name="Roberts A."/>
            <person name="Saif S."/>
            <person name="Shea T."/>
            <person name="Shenoy N."/>
            <person name="Sisk P."/>
            <person name="Stolte C."/>
            <person name="Sykes S."/>
            <person name="White J."/>
            <person name="Yandava C."/>
            <person name="Burger G."/>
            <person name="Gray M.W."/>
            <person name="Holland P.W.H."/>
            <person name="King N."/>
            <person name="Lang F.B.F."/>
            <person name="Roger A.J."/>
            <person name="Ruiz-Trillo I."/>
            <person name="Haas B."/>
            <person name="Nusbaum C."/>
            <person name="Birren B."/>
        </authorList>
    </citation>
    <scope>NUCLEOTIDE SEQUENCE [LARGE SCALE GENOMIC DNA]</scope>
    <source>
        <strain evidence="11 12">JP610</strain>
    </source>
</reference>
<comment type="catalytic activity">
    <reaction evidence="1 10">
        <text>[(1-&gt;4)-alpha-D-glucosyl](n) + phosphate = [(1-&gt;4)-alpha-D-glucosyl](n-1) + alpha-D-glucose 1-phosphate</text>
        <dbReference type="Rhea" id="RHEA:41732"/>
        <dbReference type="Rhea" id="RHEA-COMP:9584"/>
        <dbReference type="Rhea" id="RHEA-COMP:9586"/>
        <dbReference type="ChEBI" id="CHEBI:15444"/>
        <dbReference type="ChEBI" id="CHEBI:43474"/>
        <dbReference type="ChEBI" id="CHEBI:58601"/>
        <dbReference type="EC" id="2.4.1.1"/>
    </reaction>
</comment>
<keyword evidence="6 10" id="KW-0808">Transferase</keyword>
<dbReference type="GO" id="GO:0005737">
    <property type="term" value="C:cytoplasm"/>
    <property type="evidence" value="ECO:0007669"/>
    <property type="project" value="TreeGrafter"/>
</dbReference>
<dbReference type="FunFam" id="3.40.50.2000:FF:000005">
    <property type="entry name" value="Alpha-1,4 glucan phosphorylase"/>
    <property type="match status" value="1"/>
</dbReference>
<dbReference type="EC" id="2.4.1.1" evidence="10"/>
<dbReference type="PROSITE" id="PS00102">
    <property type="entry name" value="PHOSPHORYLASE"/>
    <property type="match status" value="1"/>
</dbReference>
<name>A0A0L0GCF3_9EUKA</name>
<comment type="cofactor">
    <cofactor evidence="2 10">
        <name>pyridoxal 5'-phosphate</name>
        <dbReference type="ChEBI" id="CHEBI:597326"/>
    </cofactor>
</comment>
<dbReference type="AlphaFoldDB" id="A0A0L0GCF3"/>
<dbReference type="PANTHER" id="PTHR11468:SF3">
    <property type="entry name" value="GLYCOGEN PHOSPHORYLASE, LIVER FORM"/>
    <property type="match status" value="1"/>
</dbReference>
<evidence type="ECO:0000256" key="2">
    <source>
        <dbReference type="ARBA" id="ARBA00001933"/>
    </source>
</evidence>
<organism evidence="11 12">
    <name type="scientific">Sphaeroforma arctica JP610</name>
    <dbReference type="NCBI Taxonomy" id="667725"/>
    <lineage>
        <taxon>Eukaryota</taxon>
        <taxon>Ichthyosporea</taxon>
        <taxon>Ichthyophonida</taxon>
        <taxon>Sphaeroforma</taxon>
    </lineage>
</organism>
<evidence type="ECO:0000256" key="10">
    <source>
        <dbReference type="RuleBase" id="RU000587"/>
    </source>
</evidence>
<dbReference type="NCBIfam" id="TIGR02093">
    <property type="entry name" value="P_ylase"/>
    <property type="match status" value="1"/>
</dbReference>
<dbReference type="PANTHER" id="PTHR11468">
    <property type="entry name" value="GLYCOGEN PHOSPHORYLASE"/>
    <property type="match status" value="1"/>
</dbReference>
<evidence type="ECO:0000256" key="3">
    <source>
        <dbReference type="ARBA" id="ARBA00006047"/>
    </source>
</evidence>
<dbReference type="FunFam" id="3.40.50.2000:FF:000002">
    <property type="entry name" value="Alpha-1,4 glucan phosphorylase"/>
    <property type="match status" value="1"/>
</dbReference>
<evidence type="ECO:0000256" key="5">
    <source>
        <dbReference type="ARBA" id="ARBA00022676"/>
    </source>
</evidence>
<proteinExistence type="inferred from homology"/>
<keyword evidence="5 10" id="KW-0328">Glycosyltransferase</keyword>
<dbReference type="GeneID" id="25901801"/>
<accession>A0A0L0GCF3</accession>
<feature type="modified residue" description="N6-(pyridoxal phosphate)lysine" evidence="9">
    <location>
        <position position="682"/>
    </location>
</feature>
<evidence type="ECO:0000256" key="8">
    <source>
        <dbReference type="ARBA" id="ARBA00023277"/>
    </source>
</evidence>
<dbReference type="Proteomes" id="UP000054560">
    <property type="component" value="Unassembled WGS sequence"/>
</dbReference>
<dbReference type="RefSeq" id="XP_014160476.1">
    <property type="nucleotide sequence ID" value="XM_014305001.1"/>
</dbReference>
<comment type="function">
    <text evidence="10">Allosteric enzyme that catalyzes the rate-limiting step in glycogen catabolism, the phosphorolytic cleavage of glycogen to produce glucose-1-phosphate, and plays a central role in maintaining cellular and organismal glucose homeostasis.</text>
</comment>
<evidence type="ECO:0000256" key="6">
    <source>
        <dbReference type="ARBA" id="ARBA00022679"/>
    </source>
</evidence>
<gene>
    <name evidence="11" type="ORF">SARC_01297</name>
</gene>
<dbReference type="InterPro" id="IPR000811">
    <property type="entry name" value="Glyco_trans_35"/>
</dbReference>
<evidence type="ECO:0000256" key="7">
    <source>
        <dbReference type="ARBA" id="ARBA00022898"/>
    </source>
</evidence>
<evidence type="ECO:0000313" key="12">
    <source>
        <dbReference type="Proteomes" id="UP000054560"/>
    </source>
</evidence>
<comment type="similarity">
    <text evidence="3 10">Belongs to the glycogen phosphorylase family.</text>
</comment>
<keyword evidence="8 10" id="KW-0119">Carbohydrate metabolism</keyword>
<dbReference type="GO" id="GO:0008184">
    <property type="term" value="F:glycogen phosphorylase activity"/>
    <property type="evidence" value="ECO:0007669"/>
    <property type="project" value="InterPro"/>
</dbReference>
<dbReference type="OrthoDB" id="9215500at2759"/>
<protein>
    <recommendedName>
        <fullName evidence="10">Alpha-1,4 glucan phosphorylase</fullName>
        <ecNumber evidence="10">2.4.1.1</ecNumber>
    </recommendedName>
</protein>
<dbReference type="eggNOG" id="KOG2099">
    <property type="taxonomic scope" value="Eukaryota"/>
</dbReference>
<evidence type="ECO:0000313" key="11">
    <source>
        <dbReference type="EMBL" id="KNC86574.1"/>
    </source>
</evidence>
<evidence type="ECO:0000256" key="1">
    <source>
        <dbReference type="ARBA" id="ARBA00001275"/>
    </source>
</evidence>
<dbReference type="STRING" id="667725.A0A0L0GCF3"/>
<dbReference type="PIRSF" id="PIRSF000460">
    <property type="entry name" value="Pprylas_GlgP"/>
    <property type="match status" value="1"/>
</dbReference>
<evidence type="ECO:0000256" key="4">
    <source>
        <dbReference type="ARBA" id="ARBA00022600"/>
    </source>
</evidence>
<keyword evidence="12" id="KW-1185">Reference proteome</keyword>
<dbReference type="Pfam" id="PF00343">
    <property type="entry name" value="Phosphorylase"/>
    <property type="match status" value="1"/>
</dbReference>
<dbReference type="InterPro" id="IPR035090">
    <property type="entry name" value="Pyridoxal_P_attach_site"/>
</dbReference>
<dbReference type="CDD" id="cd04300">
    <property type="entry name" value="GT35_Glycogen_Phosphorylase"/>
    <property type="match status" value="1"/>
</dbReference>
<keyword evidence="4" id="KW-0321">Glycogen metabolism</keyword>
<dbReference type="GO" id="GO:0030170">
    <property type="term" value="F:pyridoxal phosphate binding"/>
    <property type="evidence" value="ECO:0007669"/>
    <property type="project" value="InterPro"/>
</dbReference>
<dbReference type="Gene3D" id="3.40.50.2000">
    <property type="entry name" value="Glycogen Phosphorylase B"/>
    <property type="match status" value="2"/>
</dbReference>
<evidence type="ECO:0000256" key="9">
    <source>
        <dbReference type="PIRSR" id="PIRSR000460-1"/>
    </source>
</evidence>
<sequence>MAENKVQQARGMVRRPSLRKGISLRGMPELENVEEVKASFNRHLHFTVGKDRNVATNIDFMQAISMAVRDQLIGKWMRTQQNYHETDPKRVYYLSLEWYMGRTLGNAMLNLGIQGSTEEALNQLGLAIDELEEYEEDAGLGNGGLGRLAACFIDSMSTVGLPAHGYGIRYEYGIFKQEFVDGWQRELPDNWLRYGNPWEIQRPESTQNIRMYGHVSNGKWVDTKQVLAVPYDTPVPGYKNDVVNTLRLWSASAPVEFQLDSFNRGDYMGAVIENNVAEDISRVLYPNDNFFEGKELRLKQQYFLVAASLADIIRRHKTEPSWKERGWACFPDKAAIQLNDTHPSLAVPELMRILIDEEGKDWDESWKITTSTLSYTNHTVLPEALERWPVSLFEKLLPRHLQLVYEINHRHMEAVKAKYPGDNDRLSRMSIIEEGGGKRIHMGYLAIVGTHAVNGVAALHSELIKKTIFKDFYEMYPERFQNKTNGITPRRWLIKANPALTNLIDEKLPGEKWATDLYELAKLKKFADDKDFMRSIQNAKRENKLSVCRLVAEEYGIELDVDSMFDCHVKRIHEYKRQLLNVLHMITRYNEIKANPDKEFTPRTVMFGGKCAPGYEMAKRIIKLINNVADKCNNDPAVSKYLKVVYFENYRVSLAEKIIPAVDLSEQISTAGTEASGTGNMKFMLNGSLTIGTMDGANVEMAEEMGLENIFIFGMDVDEVHALGAKGYNPHEFYDNNATLRECLDQIRDGFWSPEDPSMFSMIWDTLMTRGDQYMLLADYQSYIDKQREVDEVYRDQKKWLKMAIHNIASIGKFNSDRTIREYAEEIWGAQCRN</sequence>